<name>A0A6A6EIA3_9PEZI</name>
<dbReference type="OrthoDB" id="630188at2759"/>
<keyword evidence="2" id="KW-1185">Reference proteome</keyword>
<dbReference type="SUPFAM" id="SSF56300">
    <property type="entry name" value="Metallo-dependent phosphatases"/>
    <property type="match status" value="1"/>
</dbReference>
<dbReference type="PANTHER" id="PTHR12905">
    <property type="entry name" value="METALLOPHOSPHOESTERASE"/>
    <property type="match status" value="1"/>
</dbReference>
<sequence length="117" mass="13367">LNFCLTALPYFRDEDRYNPPDQVLPSARSIVENPIPDFPAIDVMMTHGPPLGRLDKTYRGEPVGCEHLLRAARRCKPRLHCFGHIHEGWGAERVRGIRDKSWSSNGRSMLTVPNLFQ</sequence>
<dbReference type="InterPro" id="IPR051693">
    <property type="entry name" value="UPF0046_metallophosphoest"/>
</dbReference>
<protein>
    <recommendedName>
        <fullName evidence="3">Calcineurin-like phosphoesterase domain-containing protein</fullName>
    </recommendedName>
</protein>
<proteinExistence type="predicted"/>
<dbReference type="PANTHER" id="PTHR12905:SF0">
    <property type="entry name" value="CALCINEURIN-LIKE PHOSPHOESTERASE DOMAIN-CONTAINING PROTEIN"/>
    <property type="match status" value="1"/>
</dbReference>
<dbReference type="EMBL" id="ML994618">
    <property type="protein sequence ID" value="KAF2190592.1"/>
    <property type="molecule type" value="Genomic_DNA"/>
</dbReference>
<feature type="non-terminal residue" evidence="1">
    <location>
        <position position="1"/>
    </location>
</feature>
<gene>
    <name evidence="1" type="ORF">K469DRAFT_811524</name>
</gene>
<dbReference type="AlphaFoldDB" id="A0A6A6EIA3"/>
<evidence type="ECO:0000313" key="2">
    <source>
        <dbReference type="Proteomes" id="UP000800200"/>
    </source>
</evidence>
<dbReference type="Proteomes" id="UP000800200">
    <property type="component" value="Unassembled WGS sequence"/>
</dbReference>
<reference evidence="1" key="1">
    <citation type="journal article" date="2020" name="Stud. Mycol.">
        <title>101 Dothideomycetes genomes: a test case for predicting lifestyles and emergence of pathogens.</title>
        <authorList>
            <person name="Haridas S."/>
            <person name="Albert R."/>
            <person name="Binder M."/>
            <person name="Bloem J."/>
            <person name="Labutti K."/>
            <person name="Salamov A."/>
            <person name="Andreopoulos B."/>
            <person name="Baker S."/>
            <person name="Barry K."/>
            <person name="Bills G."/>
            <person name="Bluhm B."/>
            <person name="Cannon C."/>
            <person name="Castanera R."/>
            <person name="Culley D."/>
            <person name="Daum C."/>
            <person name="Ezra D."/>
            <person name="Gonzalez J."/>
            <person name="Henrissat B."/>
            <person name="Kuo A."/>
            <person name="Liang C."/>
            <person name="Lipzen A."/>
            <person name="Lutzoni F."/>
            <person name="Magnuson J."/>
            <person name="Mondo S."/>
            <person name="Nolan M."/>
            <person name="Ohm R."/>
            <person name="Pangilinan J."/>
            <person name="Park H.-J."/>
            <person name="Ramirez L."/>
            <person name="Alfaro M."/>
            <person name="Sun H."/>
            <person name="Tritt A."/>
            <person name="Yoshinaga Y."/>
            <person name="Zwiers L.-H."/>
            <person name="Turgeon B."/>
            <person name="Goodwin S."/>
            <person name="Spatafora J."/>
            <person name="Crous P."/>
            <person name="Grigoriev I."/>
        </authorList>
    </citation>
    <scope>NUCLEOTIDE SEQUENCE</scope>
    <source>
        <strain evidence="1">CBS 207.26</strain>
    </source>
</reference>
<organism evidence="1 2">
    <name type="scientific">Zopfia rhizophila CBS 207.26</name>
    <dbReference type="NCBI Taxonomy" id="1314779"/>
    <lineage>
        <taxon>Eukaryota</taxon>
        <taxon>Fungi</taxon>
        <taxon>Dikarya</taxon>
        <taxon>Ascomycota</taxon>
        <taxon>Pezizomycotina</taxon>
        <taxon>Dothideomycetes</taxon>
        <taxon>Dothideomycetes incertae sedis</taxon>
        <taxon>Zopfiaceae</taxon>
        <taxon>Zopfia</taxon>
    </lineage>
</organism>
<dbReference type="InterPro" id="IPR029052">
    <property type="entry name" value="Metallo-depent_PP-like"/>
</dbReference>
<dbReference type="Gene3D" id="3.60.21.10">
    <property type="match status" value="1"/>
</dbReference>
<evidence type="ECO:0008006" key="3">
    <source>
        <dbReference type="Google" id="ProtNLM"/>
    </source>
</evidence>
<accession>A0A6A6EIA3</accession>
<evidence type="ECO:0000313" key="1">
    <source>
        <dbReference type="EMBL" id="KAF2190592.1"/>
    </source>
</evidence>